<evidence type="ECO:0000256" key="22">
    <source>
        <dbReference type="SAM" id="MobiDB-lite"/>
    </source>
</evidence>
<evidence type="ECO:0000256" key="16">
    <source>
        <dbReference type="ARBA" id="ARBA00022840"/>
    </source>
</evidence>
<keyword evidence="7" id="KW-0597">Phosphoprotein</keyword>
<evidence type="ECO:0000256" key="18">
    <source>
        <dbReference type="ARBA" id="ARBA00022870"/>
    </source>
</evidence>
<dbReference type="InterPro" id="IPR043128">
    <property type="entry name" value="Rev_trsase/Diguanyl_cyclase"/>
</dbReference>
<evidence type="ECO:0000256" key="15">
    <source>
        <dbReference type="ARBA" id="ARBA00022807"/>
    </source>
</evidence>
<name>A0A1B4X9S8_9VIRU</name>
<feature type="transmembrane region" description="Helical" evidence="23">
    <location>
        <begin position="520"/>
        <end position="541"/>
    </location>
</feature>
<evidence type="ECO:0000256" key="1">
    <source>
        <dbReference type="ARBA" id="ARBA00004192"/>
    </source>
</evidence>
<protein>
    <recommendedName>
        <fullName evidence="4">Genome polyprotein</fullName>
    </recommendedName>
</protein>
<dbReference type="InterPro" id="IPR000605">
    <property type="entry name" value="Helicase_SF3_ssDNA/RNA_vir"/>
</dbReference>
<evidence type="ECO:0000256" key="9">
    <source>
        <dbReference type="ARBA" id="ARBA00022670"/>
    </source>
</evidence>
<feature type="non-terminal residue" evidence="26">
    <location>
        <position position="1"/>
    </location>
</feature>
<dbReference type="InterPro" id="IPR007094">
    <property type="entry name" value="RNA-dir_pol_PSvirus"/>
</dbReference>
<keyword evidence="23" id="KW-1133">Transmembrane helix</keyword>
<feature type="region of interest" description="Disordered" evidence="22">
    <location>
        <begin position="2782"/>
        <end position="2801"/>
    </location>
</feature>
<evidence type="ECO:0000256" key="5">
    <source>
        <dbReference type="ARBA" id="ARBA00022484"/>
    </source>
</evidence>
<evidence type="ECO:0000259" key="25">
    <source>
        <dbReference type="PROSITE" id="PS51218"/>
    </source>
</evidence>
<feature type="domain" description="RdRp catalytic" evidence="24">
    <location>
        <begin position="1929"/>
        <end position="2052"/>
    </location>
</feature>
<comment type="subcellular location">
    <subcellularLocation>
        <location evidence="1">Host cytoplasm</location>
    </subcellularLocation>
    <subcellularLocation>
        <location evidence="3">Host membrane</location>
    </subcellularLocation>
    <subcellularLocation>
        <location evidence="2">Virion</location>
    </subcellularLocation>
</comment>
<dbReference type="SUPFAM" id="SSF52540">
    <property type="entry name" value="P-loop containing nucleoside triphosphate hydrolases"/>
    <property type="match status" value="1"/>
</dbReference>
<dbReference type="Pfam" id="PF00073">
    <property type="entry name" value="Rhv"/>
    <property type="match status" value="1"/>
</dbReference>
<feature type="region of interest" description="Disordered" evidence="22">
    <location>
        <begin position="1411"/>
        <end position="1446"/>
    </location>
</feature>
<evidence type="ECO:0000256" key="7">
    <source>
        <dbReference type="ARBA" id="ARBA00022553"/>
    </source>
</evidence>
<evidence type="ECO:0000256" key="14">
    <source>
        <dbReference type="ARBA" id="ARBA00022806"/>
    </source>
</evidence>
<keyword evidence="9" id="KW-0645">Protease</keyword>
<dbReference type="Gene3D" id="2.60.120.20">
    <property type="match status" value="2"/>
</dbReference>
<dbReference type="GO" id="GO:0006351">
    <property type="term" value="P:DNA-templated transcription"/>
    <property type="evidence" value="ECO:0007669"/>
    <property type="project" value="InterPro"/>
</dbReference>
<evidence type="ECO:0000256" key="6">
    <source>
        <dbReference type="ARBA" id="ARBA00022520"/>
    </source>
</evidence>
<evidence type="ECO:0000256" key="12">
    <source>
        <dbReference type="ARBA" id="ARBA00022741"/>
    </source>
</evidence>
<accession>A0A1B4X9S8</accession>
<feature type="non-terminal residue" evidence="26">
    <location>
        <position position="2837"/>
    </location>
</feature>
<evidence type="ECO:0000256" key="21">
    <source>
        <dbReference type="ARBA" id="ARBA00023200"/>
    </source>
</evidence>
<keyword evidence="10" id="KW-0808">Transferase</keyword>
<dbReference type="GO" id="GO:0003968">
    <property type="term" value="F:RNA-directed RNA polymerase activity"/>
    <property type="evidence" value="ECO:0007669"/>
    <property type="project" value="UniProtKB-KW"/>
</dbReference>
<evidence type="ECO:0000256" key="11">
    <source>
        <dbReference type="ARBA" id="ARBA00022695"/>
    </source>
</evidence>
<keyword evidence="15" id="KW-0788">Thiol protease</keyword>
<dbReference type="InterPro" id="IPR000199">
    <property type="entry name" value="Peptidase_C3A/C3B_picornavir"/>
</dbReference>
<dbReference type="InterPro" id="IPR033703">
    <property type="entry name" value="Rhv-like"/>
</dbReference>
<feature type="compositionally biased region" description="Polar residues" evidence="22">
    <location>
        <begin position="2782"/>
        <end position="2795"/>
    </location>
</feature>
<dbReference type="Pfam" id="PF00910">
    <property type="entry name" value="RNA_helicase"/>
    <property type="match status" value="1"/>
</dbReference>
<dbReference type="SUPFAM" id="SSF50494">
    <property type="entry name" value="Trypsin-like serine proteases"/>
    <property type="match status" value="1"/>
</dbReference>
<keyword evidence="14" id="KW-0347">Helicase</keyword>
<keyword evidence="23" id="KW-0812">Transmembrane</keyword>
<dbReference type="InterPro" id="IPR001205">
    <property type="entry name" value="RNA-dir_pol_C"/>
</dbReference>
<dbReference type="GO" id="GO:0019028">
    <property type="term" value="C:viral capsid"/>
    <property type="evidence" value="ECO:0007669"/>
    <property type="project" value="UniProtKB-KW"/>
</dbReference>
<dbReference type="EMBL" id="LC123278">
    <property type="protein sequence ID" value="BAV31552.1"/>
    <property type="molecule type" value="Genomic_RNA"/>
</dbReference>
<proteinExistence type="predicted"/>
<keyword evidence="20 23" id="KW-0472">Membrane</keyword>
<dbReference type="GO" id="GO:0006508">
    <property type="term" value="P:proteolysis"/>
    <property type="evidence" value="ECO:0007669"/>
    <property type="project" value="UniProtKB-KW"/>
</dbReference>
<evidence type="ECO:0000256" key="2">
    <source>
        <dbReference type="ARBA" id="ARBA00004328"/>
    </source>
</evidence>
<feature type="domain" description="SF3 helicase" evidence="25">
    <location>
        <begin position="699"/>
        <end position="875"/>
    </location>
</feature>
<dbReference type="InterPro" id="IPR043502">
    <property type="entry name" value="DNA/RNA_pol_sf"/>
</dbReference>
<dbReference type="GO" id="GO:0004197">
    <property type="term" value="F:cysteine-type endopeptidase activity"/>
    <property type="evidence" value="ECO:0007669"/>
    <property type="project" value="InterPro"/>
</dbReference>
<evidence type="ECO:0000259" key="24">
    <source>
        <dbReference type="PROSITE" id="PS50507"/>
    </source>
</evidence>
<keyword evidence="17" id="KW-0946">Virion</keyword>
<keyword evidence="12" id="KW-0547">Nucleotide-binding</keyword>
<dbReference type="Pfam" id="PF00680">
    <property type="entry name" value="RdRP_1"/>
    <property type="match status" value="1"/>
</dbReference>
<dbReference type="InterPro" id="IPR027417">
    <property type="entry name" value="P-loop_NTPase"/>
</dbReference>
<dbReference type="GO" id="GO:0003723">
    <property type="term" value="F:RNA binding"/>
    <property type="evidence" value="ECO:0007669"/>
    <property type="project" value="InterPro"/>
</dbReference>
<keyword evidence="18" id="KW-1043">Host membrane</keyword>
<keyword evidence="21" id="KW-1035">Host cytoplasm</keyword>
<evidence type="ECO:0000313" key="26">
    <source>
        <dbReference type="EMBL" id="BAV31552.1"/>
    </source>
</evidence>
<dbReference type="InterPro" id="IPR014759">
    <property type="entry name" value="Helicase_SF3_ssRNA_vir"/>
</dbReference>
<keyword evidence="6" id="KW-0191">Covalent protein-RNA linkage</keyword>
<dbReference type="GO" id="GO:0003724">
    <property type="term" value="F:RNA helicase activity"/>
    <property type="evidence" value="ECO:0007669"/>
    <property type="project" value="InterPro"/>
</dbReference>
<evidence type="ECO:0000256" key="3">
    <source>
        <dbReference type="ARBA" id="ARBA00004551"/>
    </source>
</evidence>
<dbReference type="InterPro" id="IPR001676">
    <property type="entry name" value="Picornavirus_capsid"/>
</dbReference>
<evidence type="ECO:0000256" key="19">
    <source>
        <dbReference type="ARBA" id="ARBA00022953"/>
    </source>
</evidence>
<keyword evidence="13" id="KW-0378">Hydrolase</keyword>
<reference evidence="26" key="1">
    <citation type="journal article" date="2016" name="Arch. Virol.">
        <title>Identification of further diversity among posaviruses.</title>
        <authorList>
            <person name="Sano K."/>
            <person name="Naoi Y."/>
            <person name="Kishimoto M."/>
            <person name="Masuda T."/>
            <person name="Tanabe H."/>
            <person name="Ito M."/>
            <person name="Niira K."/>
            <person name="Haga K."/>
            <person name="Asano K."/>
            <person name="Tsuchiaka S."/>
            <person name="Omatsu T."/>
            <person name="Furuya T."/>
            <person name="Katayama Y."/>
            <person name="Oba M."/>
            <person name="Ouchi Y."/>
            <person name="Yamasato H."/>
            <person name="Ishida M."/>
            <person name="Shirai J."/>
            <person name="Katayama K."/>
            <person name="Mizutani T."/>
            <person name="Nagai M."/>
        </authorList>
    </citation>
    <scope>NUCLEOTIDE SEQUENCE</scope>
    <source>
        <strain evidence="26">Tottori-HG4</strain>
    </source>
</reference>
<feature type="transmembrane region" description="Helical" evidence="23">
    <location>
        <begin position="325"/>
        <end position="346"/>
    </location>
</feature>
<dbReference type="InterPro" id="IPR029053">
    <property type="entry name" value="Viral_coat"/>
</dbReference>
<feature type="region of interest" description="Disordered" evidence="22">
    <location>
        <begin position="2516"/>
        <end position="2535"/>
    </location>
</feature>
<organism evidence="26">
    <name type="scientific">Picornavirales Tottori-HG4</name>
    <dbReference type="NCBI Taxonomy" id="1795651"/>
    <lineage>
        <taxon>Viruses</taxon>
        <taxon>Riboviria</taxon>
        <taxon>Orthornavirae</taxon>
        <taxon>Pisuviricota</taxon>
        <taxon>Pisoniviricetes</taxon>
        <taxon>Picornavirales</taxon>
    </lineage>
</organism>
<evidence type="ECO:0000256" key="17">
    <source>
        <dbReference type="ARBA" id="ARBA00022844"/>
    </source>
</evidence>
<keyword evidence="16" id="KW-0067">ATP-binding</keyword>
<feature type="compositionally biased region" description="Polar residues" evidence="22">
    <location>
        <begin position="2519"/>
        <end position="2530"/>
    </location>
</feature>
<dbReference type="CDD" id="cd00205">
    <property type="entry name" value="rhv_like"/>
    <property type="match status" value="2"/>
</dbReference>
<dbReference type="Gene3D" id="3.30.70.270">
    <property type="match status" value="1"/>
</dbReference>
<keyword evidence="11" id="KW-0548">Nucleotidyltransferase</keyword>
<evidence type="ECO:0000256" key="8">
    <source>
        <dbReference type="ARBA" id="ARBA00022561"/>
    </source>
</evidence>
<dbReference type="GO" id="GO:0033644">
    <property type="term" value="C:host cell membrane"/>
    <property type="evidence" value="ECO:0007669"/>
    <property type="project" value="UniProtKB-SubCell"/>
</dbReference>
<dbReference type="GO" id="GO:0005198">
    <property type="term" value="F:structural molecule activity"/>
    <property type="evidence" value="ECO:0007669"/>
    <property type="project" value="InterPro"/>
</dbReference>
<sequence length="2837" mass="316944">MSQVTNSINMMMSSELQSRCARDNEEDHCAPEAPRVAARKPAPTFSSSNKKVQSVKQIIAGSPVCRFMLEAENPELSEFIVDASSPFGEPVRNPSEGLYLPGDGDYLWEVADVPRPNESKRLIDIAVNRTRYWKDRAVRTMVNLCMTKRSDDEDLRETMRSLYDYQIQRSSAALKSLVAVADNWNRIYCPVTQPPALMKKLMEERADWDGKTLNPRRFYTNPDSRYVGRLSTWLYDFKLSARDQMVLSEAAIAYRKGDPTLIRAFESAYCSVATRKYLCAFPGYAEAYSRDIASTIDALKRGCEYNSIAVLRLFPNARDEKMMNFALNLVLMMITPAYRPVVGVLAMPREQARAWAYVSAAISLVRRGYAASREKIEYQVSQFMKQWAKWHNAICDYAAFLVARGEKPLTVQWMFTLALHLRCSRVGRIVNPDFHPECQIAQGAFFSKADVEEAETLLKDGDTTKNWILGWFDRSLGWMKRGFGSAWSLATGLCDNVISWLTNKVSKTLRWHAITDGRTWLFFGVCILLMIVALCVTVGVLTGRAVNAIMDSIVALSSPDDEQFGQGVDIDKPLSTLMHVCTSVATSDKAVALRSMASMLKSVDVIVSVGKKPLMWVWTLMKDIPFVADLLVRPSEDVRAMRWLTAVNTALTVCDDPRCVNNQASFDELHKLIQDYNANIDVYAKSSLRSSVAAAYKTLYSRRAAMARAMQGQTPRAQPGCIWFLAAPGMGKTTTMSALKSEMTDISILNRDVHDYTVFTYAKTADGFWNGFNEAAHDIIIMDEMGGMKDPLYSEVWTSFLTLVSNAEFRPNIASITPGDGATKSSIARPTLVFLGSNEVEADYGDPDAILRRVNWFVAPQPRCLRLNQPMQVGDVVSQDVIEDLLIKGMDRVYHGPVLTPTWYDSFGERLVLFTVQNDPDNKAYWFSVDEAKHQYKLVSTRSATMEELVTAYNYEICTMRRVDGAVNVYNKDEVSYAELVRLIDKVRREVVHEQLMLESYQDGSAFDFEAERKKNLERILCGIHPGGELEAQGFKKVTTQKGMLTRVLKKVLAHEPEPEVPSIVAEAVKAGDIETNFNTSFTATIPSDNKLGIEVEGGVGVVNSLQLGDFRFTGPAKIHDVVYNPVHIPVETVPNGVVKNIVYDEQESARQKIMSCKQWVPKVKGDVSALLMTPMEYDDLKAFFGADMAEAMCIYLGALNATAMENGRIVQHYIAVRANDFSIVDSTGSYVYLESGTETWLPSPLASYSRFTGVWSRPTGLLCASRPVPVTSLSKFERKVGWSISDWGLGSDNCIQLDKTAYKHWCQMVAMSYIPHPNVYGPVFPYYLAYASALQETRDASMLDVVTPQKESDVPYTERTASVATVGKSIANHWRTITLACLGLAAAIYALYKGIAYLFAPKEVEAADQEIAQGKNPASEQEERSRSPSPIHRRVHYSQSSRGERGYLFGQGRDVKSMFVELNVNGTPITAWMPLDRLVITYAHSWPTDSEAHVVLEGKEFDVSKQDIHSWKDKDLIMFKAPNTINARPNITSLFLSDDDLRNIGQFRCEKLSINGRMSNMIACPLASMDYRVGGVLMTCSDVFTYNGVTHAGDCGDAILISVGPYAGRVAGMHIAGNANVSRPVATGEFVFRELIYEAATDFGISFTEKGGATVNPQGLSFEIADEVLGLPNVERVDVVDSDHTVNLPRESKFVRTEFADDPDLPHEQQPSLLRKDPILSDGRDPAVAAIRRIAEVDSPEISERPLPRIQEEVISHFESVFTRQNTFKWRELTVEEAISGIPGFINPVNLSSSAGWPHILNSRLRGKYDFVERVGDHYAPTPEFKAEVLELVRAMKEGDTEYIDQYDFRWIAFLKDEMRDNEKIRANKTRMIFCNSAQFIVAARVMFGSLLAAFNHCNCDGVCAIGLNMCSYDAQELYNYLTQRGYTKFIAGDYSSFDLNYHPVVQRYSYGVLEHFARKVEGFSQRAWDLFVSHEMTPRVQIGDALIEFKHCHLSGNFFTTQENVIQNCMYFMYVFYSHYPQYSFFDHVVASFLGDDHIIAVADDVPEFNARQICEDMKMLGQKYTDDKKQVPDYDYRSFEESTYLGCAFRKVEGAYVGMLRMKTLLNHLDYMGDLETVPVVADTFLNYMSLYPEEEFDRYYEIVKRHLPTIERLYHSRQQRQASSCTCYRPMLAQGPRMVGGTDATSTSGAGENLADSMIDSVVGEVEHNTTPGDVEEVVQPLGSGETVPVRKVYPEDKEVLTKVNAVYDKSAQYVPDYAPGQLSARALNAGEGTLEMGADAEALVASFTWGKSDVIGKELFSMALPSGALRSSELSNSMMTMPFRYMTYWKGDMEIEFHSTTSQFTSGALIVYWMPLDSEPTEYPNMTAASHVFLNADAGGIAKLQIPYQYPTSVVNTEDLVTSSLGLGTVHVAVFAPLNVMTVTSDITVSVYFRCANSHFYCPREPFAISDQVGQGPTARGRRSDGVPGMCTVGQIADQTLVGSAVHTAVRRVNNLLEHTYLPMDDTPVRGGTQPVQPQFATASGSGPHPGQSFQLNDRVMYSQHTLAFDPDETKIDFLCGKECVIKTFSWASTDAKGKRLLTVHLDSLLGIPPSTTDPFPMNLAVLNQFQFWHCDFEFTLYVWKTSYHSGRLRVFVDYSGQGSVGNYVYNQPLDFTQRQTVANWMVPWNYATEFLRTGYAYGKGTTRSIGVMSLEVVNKLVTNSAIVAPSVQCVLSVRCMNVRVAVPLAVSPCTFNSTGSTVKITTTTNARETDQVAQGADEVSASAVPNRSAVMSITGTHGDNSQVNQEPLGESPSMQFGHVVKDIMEVYRRSYLAPVRVDGFSVDDYQV</sequence>
<dbReference type="InterPro" id="IPR009003">
    <property type="entry name" value="Peptidase_S1_PA"/>
</dbReference>
<evidence type="ECO:0000256" key="4">
    <source>
        <dbReference type="ARBA" id="ARBA00020107"/>
    </source>
</evidence>
<dbReference type="Pfam" id="PF00548">
    <property type="entry name" value="Peptidase_C3"/>
    <property type="match status" value="1"/>
</dbReference>
<dbReference type="GO" id="GO:0039694">
    <property type="term" value="P:viral RNA genome replication"/>
    <property type="evidence" value="ECO:0007669"/>
    <property type="project" value="InterPro"/>
</dbReference>
<evidence type="ECO:0000256" key="10">
    <source>
        <dbReference type="ARBA" id="ARBA00022679"/>
    </source>
</evidence>
<dbReference type="PROSITE" id="PS51218">
    <property type="entry name" value="SF3_HELICASE_2"/>
    <property type="match status" value="1"/>
</dbReference>
<evidence type="ECO:0000256" key="23">
    <source>
        <dbReference type="SAM" id="Phobius"/>
    </source>
</evidence>
<keyword evidence="8" id="KW-0167">Capsid protein</keyword>
<dbReference type="PROSITE" id="PS50507">
    <property type="entry name" value="RDRP_SSRNA_POS"/>
    <property type="match status" value="1"/>
</dbReference>
<dbReference type="SUPFAM" id="SSF88633">
    <property type="entry name" value="Positive stranded ssRNA viruses"/>
    <property type="match status" value="2"/>
</dbReference>
<dbReference type="SUPFAM" id="SSF56672">
    <property type="entry name" value="DNA/RNA polymerases"/>
    <property type="match status" value="1"/>
</dbReference>
<dbReference type="CDD" id="cd23169">
    <property type="entry name" value="ps-ssRNAv-Picornavirales"/>
    <property type="match status" value="1"/>
</dbReference>
<dbReference type="GO" id="GO:0005524">
    <property type="term" value="F:ATP binding"/>
    <property type="evidence" value="ECO:0007669"/>
    <property type="project" value="UniProtKB-KW"/>
</dbReference>
<evidence type="ECO:0000256" key="20">
    <source>
        <dbReference type="ARBA" id="ARBA00023136"/>
    </source>
</evidence>
<evidence type="ECO:0000256" key="13">
    <source>
        <dbReference type="ARBA" id="ARBA00022801"/>
    </source>
</evidence>
<keyword evidence="19" id="KW-0693">Viral RNA replication</keyword>
<keyword evidence="5" id="KW-0696">RNA-directed RNA polymerase</keyword>